<reference evidence="1" key="1">
    <citation type="journal article" date="2018" name="J. Ind. Microbiol. Biotechnol.">
        <title>Genome mining reveals uncommon alkylpyrones as type III PKS products from myxobacteria.</title>
        <authorList>
            <person name="Hug J.J."/>
            <person name="Panter F."/>
            <person name="Krug D."/>
            <person name="Muller R."/>
        </authorList>
    </citation>
    <scope>NUCLEOTIDE SEQUENCE</scope>
    <source>
        <strain evidence="1">So ce1128</strain>
    </source>
</reference>
<organism evidence="1">
    <name type="scientific">Sorangium cellulosum</name>
    <name type="common">Polyangium cellulosum</name>
    <dbReference type="NCBI Taxonomy" id="56"/>
    <lineage>
        <taxon>Bacteria</taxon>
        <taxon>Pseudomonadati</taxon>
        <taxon>Myxococcota</taxon>
        <taxon>Polyangia</taxon>
        <taxon>Polyangiales</taxon>
        <taxon>Polyangiaceae</taxon>
        <taxon>Sorangium</taxon>
    </lineage>
</organism>
<proteinExistence type="predicted"/>
<protein>
    <submittedName>
        <fullName evidence="1">Uncharacterized protein</fullName>
    </submittedName>
</protein>
<evidence type="ECO:0000313" key="1">
    <source>
        <dbReference type="EMBL" id="AYM54279.1"/>
    </source>
</evidence>
<dbReference type="AlphaFoldDB" id="A0A3S5GY99"/>
<sequence length="92" mass="10230">MDETPDAVAPIAWDIRREARSWTPEEFTARADRLLGVELEVSGGKLFGNEKTRRLILGMLLENVGMDAVVRLGDLGRWKEAVVAAEREHGAL</sequence>
<accession>A0A3S5GY99</accession>
<dbReference type="EMBL" id="MH908920">
    <property type="protein sequence ID" value="AYM54279.1"/>
    <property type="molecule type" value="Genomic_DNA"/>
</dbReference>
<name>A0A3S5GY99_SORCE</name>